<dbReference type="PANTHER" id="PTHR30087">
    <property type="entry name" value="INNER MEMBRANE PROTEIN"/>
    <property type="match status" value="1"/>
</dbReference>
<gene>
    <name evidence="2" type="ORF">ACFO4R_07330</name>
</gene>
<keyword evidence="3" id="KW-1185">Reference proteome</keyword>
<organism evidence="2 3">
    <name type="scientific">Filifactor villosus</name>
    <dbReference type="NCBI Taxonomy" id="29374"/>
    <lineage>
        <taxon>Bacteria</taxon>
        <taxon>Bacillati</taxon>
        <taxon>Bacillota</taxon>
        <taxon>Clostridia</taxon>
        <taxon>Peptostreptococcales</taxon>
        <taxon>Filifactoraceae</taxon>
        <taxon>Filifactor</taxon>
    </lineage>
</organism>
<dbReference type="PANTHER" id="PTHR30087:SF0">
    <property type="entry name" value="INNER MEMBRANE PROTEIN"/>
    <property type="match status" value="1"/>
</dbReference>
<dbReference type="EMBL" id="JBHSHL010000025">
    <property type="protein sequence ID" value="MFC4804891.1"/>
    <property type="molecule type" value="Genomic_DNA"/>
</dbReference>
<sequence length="315" mass="37176">MKPKIMISRCLGFDFCRYDGQTIRFELLEVMKDEIEFISVCPEEGIGLGTPRESLRLIKEKDEVELVQTKSKKYLTKEMRDYSKETLNRFRDIDGFILKSRSPSCGIKDVKVYSGMEKAPVIEKSAGIFAREIERTYPYLPVEDEGRLMNLRIREHFFTKLYTMFHFKNIAKKKSISDLSKFHARNKYLYFAYSQVQKNKLGAIVGNYNKTNIEQVLDEYFLEMVKLFSKIPTTKNYINAFHHIFGYFSKEMGREEKAFILDLIDKYRNDKIEKSSITSVLKIYSIKYNMEYLLHQTIFEPFPEKLLLLNNSGKD</sequence>
<accession>A0ABV9QQG4</accession>
<reference evidence="3" key="1">
    <citation type="journal article" date="2019" name="Int. J. Syst. Evol. Microbiol.">
        <title>The Global Catalogue of Microorganisms (GCM) 10K type strain sequencing project: providing services to taxonomists for standard genome sequencing and annotation.</title>
        <authorList>
            <consortium name="The Broad Institute Genomics Platform"/>
            <consortium name="The Broad Institute Genome Sequencing Center for Infectious Disease"/>
            <person name="Wu L."/>
            <person name="Ma J."/>
        </authorList>
    </citation>
    <scope>NUCLEOTIDE SEQUENCE [LARGE SCALE GENOMIC DNA]</scope>
    <source>
        <strain evidence="3">CCUG 46385</strain>
    </source>
</reference>
<evidence type="ECO:0000313" key="2">
    <source>
        <dbReference type="EMBL" id="MFC4804891.1"/>
    </source>
</evidence>
<name>A0ABV9QQG4_9FIRM</name>
<feature type="domain" description="DUF1722" evidence="1">
    <location>
        <begin position="187"/>
        <end position="303"/>
    </location>
</feature>
<dbReference type="Pfam" id="PF08349">
    <property type="entry name" value="DUF1722"/>
    <property type="match status" value="1"/>
</dbReference>
<dbReference type="InterPro" id="IPR007553">
    <property type="entry name" value="2-thiour_desulf"/>
</dbReference>
<dbReference type="RefSeq" id="WP_379788420.1">
    <property type="nucleotide sequence ID" value="NZ_JBHSHL010000025.1"/>
</dbReference>
<dbReference type="InterPro" id="IPR013560">
    <property type="entry name" value="DUF1722"/>
</dbReference>
<evidence type="ECO:0000259" key="1">
    <source>
        <dbReference type="Pfam" id="PF08349"/>
    </source>
</evidence>
<dbReference type="Proteomes" id="UP001595916">
    <property type="component" value="Unassembled WGS sequence"/>
</dbReference>
<comment type="caution">
    <text evidence="2">The sequence shown here is derived from an EMBL/GenBank/DDBJ whole genome shotgun (WGS) entry which is preliminary data.</text>
</comment>
<proteinExistence type="predicted"/>
<dbReference type="Pfam" id="PF04463">
    <property type="entry name" value="2-thiour_desulf"/>
    <property type="match status" value="1"/>
</dbReference>
<protein>
    <submittedName>
        <fullName evidence="2">YbgA family protein</fullName>
    </submittedName>
</protein>
<evidence type="ECO:0000313" key="3">
    <source>
        <dbReference type="Proteomes" id="UP001595916"/>
    </source>
</evidence>